<name>A0A819Y515_9BILA</name>
<accession>A0A819Y515</accession>
<dbReference type="EMBL" id="CAJOBE010012532">
    <property type="protein sequence ID" value="CAF4150801.1"/>
    <property type="molecule type" value="Genomic_DNA"/>
</dbReference>
<evidence type="ECO:0000313" key="2">
    <source>
        <dbReference type="Proteomes" id="UP000663874"/>
    </source>
</evidence>
<dbReference type="PANTHER" id="PTHR46880">
    <property type="entry name" value="RAS-ASSOCIATING DOMAIN-CONTAINING PROTEIN"/>
    <property type="match status" value="1"/>
</dbReference>
<dbReference type="Proteomes" id="UP000663874">
    <property type="component" value="Unassembled WGS sequence"/>
</dbReference>
<reference evidence="1" key="1">
    <citation type="submission" date="2021-02" db="EMBL/GenBank/DDBJ databases">
        <authorList>
            <person name="Nowell W R."/>
        </authorList>
    </citation>
    <scope>NUCLEOTIDE SEQUENCE</scope>
</reference>
<comment type="caution">
    <text evidence="1">The sequence shown here is derived from an EMBL/GenBank/DDBJ whole genome shotgun (WGS) entry which is preliminary data.</text>
</comment>
<evidence type="ECO:0008006" key="3">
    <source>
        <dbReference type="Google" id="ProtNLM"/>
    </source>
</evidence>
<feature type="non-terminal residue" evidence="1">
    <location>
        <position position="1"/>
    </location>
</feature>
<proteinExistence type="predicted"/>
<sequence length="198" mass="22345">MFRREYAVSTLCPSGASVIAGKHASVQAFLRERYIPNAIYVHCYAHKLNLVICDVNKNVPYLLEFSSIISKLHKYFNTSSVTSKTVKHIQQQLSPAIDFIPVEMKDHLSAANMEILRCVSSLSPGSPTVLEVQKSKALCLMLHCDTLLLNNEIQVLKLMLKQSKSKNIVDLYFEILPFQQAFPTILFFSIESMTIPAH</sequence>
<dbReference type="PANTHER" id="PTHR46880:SF5">
    <property type="entry name" value="DUF4371 DOMAIN-CONTAINING PROTEIN"/>
    <property type="match status" value="1"/>
</dbReference>
<evidence type="ECO:0000313" key="1">
    <source>
        <dbReference type="EMBL" id="CAF4150801.1"/>
    </source>
</evidence>
<dbReference type="AlphaFoldDB" id="A0A819Y515"/>
<protein>
    <recommendedName>
        <fullName evidence="3">DUF4371 domain-containing protein</fullName>
    </recommendedName>
</protein>
<organism evidence="1 2">
    <name type="scientific">Rotaria sordida</name>
    <dbReference type="NCBI Taxonomy" id="392033"/>
    <lineage>
        <taxon>Eukaryota</taxon>
        <taxon>Metazoa</taxon>
        <taxon>Spiralia</taxon>
        <taxon>Gnathifera</taxon>
        <taxon>Rotifera</taxon>
        <taxon>Eurotatoria</taxon>
        <taxon>Bdelloidea</taxon>
        <taxon>Philodinida</taxon>
        <taxon>Philodinidae</taxon>
        <taxon>Rotaria</taxon>
    </lineage>
</organism>
<gene>
    <name evidence="1" type="ORF">FNK824_LOCUS33674</name>
</gene>